<evidence type="ECO:0000313" key="1">
    <source>
        <dbReference type="EMBL" id="KKN30821.1"/>
    </source>
</evidence>
<name>A0A0F9S117_9ZZZZ</name>
<dbReference type="AlphaFoldDB" id="A0A0F9S117"/>
<accession>A0A0F9S117</accession>
<organism evidence="1">
    <name type="scientific">marine sediment metagenome</name>
    <dbReference type="NCBI Taxonomy" id="412755"/>
    <lineage>
        <taxon>unclassified sequences</taxon>
        <taxon>metagenomes</taxon>
        <taxon>ecological metagenomes</taxon>
    </lineage>
</organism>
<comment type="caution">
    <text evidence="1">The sequence shown here is derived from an EMBL/GenBank/DDBJ whole genome shotgun (WGS) entry which is preliminary data.</text>
</comment>
<protein>
    <submittedName>
        <fullName evidence="1">Uncharacterized protein</fullName>
    </submittedName>
</protein>
<sequence>MAINYANRTYAEMQNLIEQMLQDTGNSTFDTTELGYWIEESLKEFANYKPHLVPVVFQIESRTGSDTAGTSSKLTDTNKSQFVAGDATFEKVIHNTTDDTWAVVEAQDSTSVLSISADIMASGENYEIYNKRCWNEYQIYIGDVTDYLEVDSVEYPIGHKRNWKIYNDVLEIAVNYIEDSDSTLSTLSRVDVLVRFNKPHRLNQLTDWSGETNANGTKGDKTIAIDGMGDTEIIERGDEFYIQYHRALYTIMADVTTRGNGATITFFPGLEAASTDNDDIEFIKSTLHPQDEDVFAQLVAARAVLSDSIRHIGGISIAGAGTWFDYQSWARDKLAEVLSKLNKNVMRSKKMYSRGGRFGGLLGR</sequence>
<gene>
    <name evidence="1" type="ORF">LCGC14_0830290</name>
</gene>
<dbReference type="EMBL" id="LAZR01002378">
    <property type="protein sequence ID" value="KKN30821.1"/>
    <property type="molecule type" value="Genomic_DNA"/>
</dbReference>
<proteinExistence type="predicted"/>
<reference evidence="1" key="1">
    <citation type="journal article" date="2015" name="Nature">
        <title>Complex archaea that bridge the gap between prokaryotes and eukaryotes.</title>
        <authorList>
            <person name="Spang A."/>
            <person name="Saw J.H."/>
            <person name="Jorgensen S.L."/>
            <person name="Zaremba-Niedzwiedzka K."/>
            <person name="Martijn J."/>
            <person name="Lind A.E."/>
            <person name="van Eijk R."/>
            <person name="Schleper C."/>
            <person name="Guy L."/>
            <person name="Ettema T.J."/>
        </authorList>
    </citation>
    <scope>NUCLEOTIDE SEQUENCE</scope>
</reference>